<dbReference type="InterPro" id="IPR013324">
    <property type="entry name" value="RNA_pol_sigma_r3/r4-like"/>
</dbReference>
<dbReference type="GO" id="GO:0003677">
    <property type="term" value="F:DNA binding"/>
    <property type="evidence" value="ECO:0007669"/>
    <property type="project" value="InterPro"/>
</dbReference>
<dbReference type="SUPFAM" id="SSF88946">
    <property type="entry name" value="Sigma2 domain of RNA polymerase sigma factors"/>
    <property type="match status" value="1"/>
</dbReference>
<dbReference type="InterPro" id="IPR007627">
    <property type="entry name" value="RNA_pol_sigma70_r2"/>
</dbReference>
<dbReference type="Gene3D" id="1.10.1740.10">
    <property type="match status" value="1"/>
</dbReference>
<dbReference type="InterPro" id="IPR039425">
    <property type="entry name" value="RNA_pol_sigma-70-like"/>
</dbReference>
<dbReference type="InterPro" id="IPR014284">
    <property type="entry name" value="RNA_pol_sigma-70_dom"/>
</dbReference>
<evidence type="ECO:0000256" key="1">
    <source>
        <dbReference type="ARBA" id="ARBA00010641"/>
    </source>
</evidence>
<dbReference type="InterPro" id="IPR013325">
    <property type="entry name" value="RNA_pol_sigma_r2"/>
</dbReference>
<evidence type="ECO:0000256" key="2">
    <source>
        <dbReference type="ARBA" id="ARBA00023015"/>
    </source>
</evidence>
<keyword evidence="8" id="KW-1185">Reference proteome</keyword>
<dbReference type="AlphaFoldDB" id="A0AA43XN51"/>
<dbReference type="PANTHER" id="PTHR43133">
    <property type="entry name" value="RNA POLYMERASE ECF-TYPE SIGMA FACTO"/>
    <property type="match status" value="1"/>
</dbReference>
<organism evidence="7 8">
    <name type="scientific">Isachenkonia alkalipeptolytica</name>
    <dbReference type="NCBI Taxonomy" id="2565777"/>
    <lineage>
        <taxon>Bacteria</taxon>
        <taxon>Bacillati</taxon>
        <taxon>Bacillota</taxon>
        <taxon>Clostridia</taxon>
        <taxon>Eubacteriales</taxon>
        <taxon>Clostridiaceae</taxon>
        <taxon>Isachenkonia</taxon>
    </lineage>
</organism>
<gene>
    <name evidence="7" type="ORF">ISALK_12825</name>
</gene>
<dbReference type="CDD" id="cd06171">
    <property type="entry name" value="Sigma70_r4"/>
    <property type="match status" value="1"/>
</dbReference>
<dbReference type="Proteomes" id="UP000449710">
    <property type="component" value="Unassembled WGS sequence"/>
</dbReference>
<feature type="domain" description="RNA polymerase sigma factor 70 region 4 type 2" evidence="6">
    <location>
        <begin position="119"/>
        <end position="171"/>
    </location>
</feature>
<feature type="domain" description="RNA polymerase sigma-70 region 2" evidence="5">
    <location>
        <begin position="24"/>
        <end position="89"/>
    </location>
</feature>
<dbReference type="Gene3D" id="1.10.10.10">
    <property type="entry name" value="Winged helix-like DNA-binding domain superfamily/Winged helix DNA-binding domain"/>
    <property type="match status" value="1"/>
</dbReference>
<dbReference type="Pfam" id="PF08281">
    <property type="entry name" value="Sigma70_r4_2"/>
    <property type="match status" value="1"/>
</dbReference>
<dbReference type="GO" id="GO:0006352">
    <property type="term" value="P:DNA-templated transcription initiation"/>
    <property type="evidence" value="ECO:0007669"/>
    <property type="project" value="InterPro"/>
</dbReference>
<evidence type="ECO:0000313" key="7">
    <source>
        <dbReference type="EMBL" id="NBG89374.1"/>
    </source>
</evidence>
<evidence type="ECO:0000259" key="5">
    <source>
        <dbReference type="Pfam" id="PF04542"/>
    </source>
</evidence>
<dbReference type="RefSeq" id="WP_160722981.1">
    <property type="nucleotide sequence ID" value="NZ_SUMG01000023.1"/>
</dbReference>
<dbReference type="Pfam" id="PF04542">
    <property type="entry name" value="Sigma70_r2"/>
    <property type="match status" value="1"/>
</dbReference>
<dbReference type="InterPro" id="IPR036388">
    <property type="entry name" value="WH-like_DNA-bd_sf"/>
</dbReference>
<evidence type="ECO:0000313" key="8">
    <source>
        <dbReference type="Proteomes" id="UP000449710"/>
    </source>
</evidence>
<comment type="caution">
    <text evidence="7">The sequence shown here is derived from an EMBL/GenBank/DDBJ whole genome shotgun (WGS) entry which is preliminary data.</text>
</comment>
<keyword evidence="2" id="KW-0805">Transcription regulation</keyword>
<comment type="similarity">
    <text evidence="1">Belongs to the sigma-70 factor family. ECF subfamily.</text>
</comment>
<sequence>MEGWEKNIIDRILQGDAHLYGEIINAYKSAVFSMCYRMVYQRQEAEDLSQEVFLKAYRSLGKYNREMKFSTWILSITRNTCIDYLRKARGDRVPLEEGIKTREVPISAEEAYLYKEQKREIEEAIRSLPEEYRLLILLYHQQGLSYKEIANVENLPMSLVKNRLHRGRKMLKEKLGPVKKEGSPWTAEAVKNI</sequence>
<dbReference type="NCBIfam" id="TIGR02937">
    <property type="entry name" value="sigma70-ECF"/>
    <property type="match status" value="1"/>
</dbReference>
<protein>
    <submittedName>
        <fullName evidence="7">Sigma-70 family RNA polymerase sigma factor</fullName>
    </submittedName>
</protein>
<dbReference type="SUPFAM" id="SSF88659">
    <property type="entry name" value="Sigma3 and sigma4 domains of RNA polymerase sigma factors"/>
    <property type="match status" value="1"/>
</dbReference>
<keyword evidence="4" id="KW-0804">Transcription</keyword>
<name>A0AA43XN51_9CLOT</name>
<dbReference type="InterPro" id="IPR013249">
    <property type="entry name" value="RNA_pol_sigma70_r4_t2"/>
</dbReference>
<evidence type="ECO:0000256" key="3">
    <source>
        <dbReference type="ARBA" id="ARBA00023082"/>
    </source>
</evidence>
<reference evidence="7 8" key="1">
    <citation type="submission" date="2019-04" db="EMBL/GenBank/DDBJ databases">
        <title>Isachenkonia alkalipeptolytica gen. nov. sp. nov. a new anaerobic, alkiliphilic organothrophic bacterium capable to reduce synthesized ferrihydrite isolated from a soda lake.</title>
        <authorList>
            <person name="Toshchakov S.V."/>
            <person name="Zavarzina D.G."/>
            <person name="Zhilina T.N."/>
            <person name="Kostrikina N.A."/>
            <person name="Kublanov I.V."/>
        </authorList>
    </citation>
    <scope>NUCLEOTIDE SEQUENCE [LARGE SCALE GENOMIC DNA]</scope>
    <source>
        <strain evidence="7 8">Z-1701</strain>
    </source>
</reference>
<proteinExistence type="inferred from homology"/>
<dbReference type="PANTHER" id="PTHR43133:SF51">
    <property type="entry name" value="RNA POLYMERASE SIGMA FACTOR"/>
    <property type="match status" value="1"/>
</dbReference>
<dbReference type="GO" id="GO:0016987">
    <property type="term" value="F:sigma factor activity"/>
    <property type="evidence" value="ECO:0007669"/>
    <property type="project" value="UniProtKB-KW"/>
</dbReference>
<evidence type="ECO:0000256" key="4">
    <source>
        <dbReference type="ARBA" id="ARBA00023163"/>
    </source>
</evidence>
<keyword evidence="3" id="KW-0731">Sigma factor</keyword>
<evidence type="ECO:0000259" key="6">
    <source>
        <dbReference type="Pfam" id="PF08281"/>
    </source>
</evidence>
<dbReference type="EMBL" id="SUMG01000023">
    <property type="protein sequence ID" value="NBG89374.1"/>
    <property type="molecule type" value="Genomic_DNA"/>
</dbReference>
<accession>A0AA43XN51</accession>